<feature type="region of interest" description="Disordered" evidence="1">
    <location>
        <begin position="1"/>
        <end position="21"/>
    </location>
</feature>
<evidence type="ECO:0000256" key="1">
    <source>
        <dbReference type="SAM" id="MobiDB-lite"/>
    </source>
</evidence>
<reference evidence="2" key="1">
    <citation type="submission" date="2020-10" db="EMBL/GenBank/DDBJ databases">
        <title>Whole-genome sequence of Luteibacter sp. EIF3.</title>
        <authorList>
            <person name="Friedrich I."/>
            <person name="Hertel R."/>
            <person name="Daniel R."/>
        </authorList>
    </citation>
    <scope>NUCLEOTIDE SEQUENCE</scope>
    <source>
        <strain evidence="2">EIF3</strain>
    </source>
</reference>
<evidence type="ECO:0008006" key="4">
    <source>
        <dbReference type="Google" id="ProtNLM"/>
    </source>
</evidence>
<evidence type="ECO:0000313" key="3">
    <source>
        <dbReference type="Proteomes" id="UP001056681"/>
    </source>
</evidence>
<accession>A0ABY4T4W1</accession>
<dbReference type="Gene3D" id="2.80.10.50">
    <property type="match status" value="2"/>
</dbReference>
<name>A0ABY4T4W1_9GAMM</name>
<dbReference type="InterPro" id="IPR013431">
    <property type="entry name" value="Delta_60_rpt"/>
</dbReference>
<dbReference type="Proteomes" id="UP001056681">
    <property type="component" value="Chromosome"/>
</dbReference>
<proteinExistence type="predicted"/>
<evidence type="ECO:0000313" key="2">
    <source>
        <dbReference type="EMBL" id="URL59936.1"/>
    </source>
</evidence>
<organism evidence="2 3">
    <name type="scientific">Luteibacter flocculans</name>
    <dbReference type="NCBI Taxonomy" id="2780091"/>
    <lineage>
        <taxon>Bacteria</taxon>
        <taxon>Pseudomonadati</taxon>
        <taxon>Pseudomonadota</taxon>
        <taxon>Gammaproteobacteria</taxon>
        <taxon>Lysobacterales</taxon>
        <taxon>Rhodanobacteraceae</taxon>
        <taxon>Luteibacter</taxon>
    </lineage>
</organism>
<sequence length="384" mass="41146">MKFLRRGRSARSGELDPSFGTDGVVEVRSPGNFPNNLTSVAFDEASRLIIFGSYQRVEPVFDQMGAARLLSDGTIDEGFGDTGDGFLTAPAVIPANTISGLALHREGFVVTGPAGDLLPVLAFDADGRYLADTSFIDEQQVSLPRVAMLRGGSILLASSGRRGGWLYRRRADGSQDDDFGEGGRLTFLPDAFVMISSTTLADSGFYIGGGYGDDGFVGRCDRDGLPDATFGEAGFRTLRFQGFRYSDCRRLSVTRERKLLVVLLGVSTSGQVECAIVRLNDDGSTDLSFNRGQPVSLPGQLAEGLTQDSAGRIVVGLVDLEQGNVLVRLHPNGMRDTSFGAEGNGEVRVPFALFRLRDTGIQPDGRIVASGERGSMTTLIRLLP</sequence>
<dbReference type="EMBL" id="CP063231">
    <property type="protein sequence ID" value="URL59936.1"/>
    <property type="molecule type" value="Genomic_DNA"/>
</dbReference>
<gene>
    <name evidence="2" type="ORF">IM816_07580</name>
</gene>
<protein>
    <recommendedName>
        <fullName evidence="4">Delta-60 repeat protein</fullName>
    </recommendedName>
</protein>
<keyword evidence="3" id="KW-1185">Reference proteome</keyword>
<dbReference type="NCBIfam" id="TIGR02608">
    <property type="entry name" value="delta_60_rpt"/>
    <property type="match status" value="3"/>
</dbReference>
<dbReference type="Pfam" id="PF17164">
    <property type="entry name" value="DUF5122"/>
    <property type="match status" value="2"/>
</dbReference>
<dbReference type="RefSeq" id="WP_250340408.1">
    <property type="nucleotide sequence ID" value="NZ_CP063231.1"/>
</dbReference>